<evidence type="ECO:0000256" key="7">
    <source>
        <dbReference type="ARBA" id="ARBA00023277"/>
    </source>
</evidence>
<sequence>MKFSTIAWTLAAAGSLVAAQPHRHHQHHHAEKRDIGATTVIYVDQAGQTISPQDLKDGKYIEVNADAPSTTASPTPTPSSSSSVAPSSSSSSSSSSASSSSSVAAAQFFVASSSSAAPSSSQAPSSSASATSSSAAPSSSAASSTSSAAAAATSSSSSSSGVDQDFPDGELDCSHFPSDYGAVNVWWMGLGGWTGVQEPTYNADKSAVTNIDTAVSGSGCTEGSYCSYACPAGYQKSQWPTSQGSTGQSVGGLLCSNGKLRLTNSDLSKQICIPGTGNVKVQNKLNTNVAVCRTDYPGTEGETVPMNTLAGQEYELTCPNGNTYFKWNGAATSAQYYVNPKGVSEDKACTWGSSDEDYGNWAPINLGVGQKDGATWISIMQNSPTTNAKLDFDIEIQGDNLGGSCKYSNGQFYSATGSNDSGCTVQVMSGNAYYVFS</sequence>
<feature type="region of interest" description="Disordered" evidence="11">
    <location>
        <begin position="116"/>
        <end position="141"/>
    </location>
</feature>
<feature type="chain" id="PRO_5007858684" evidence="12">
    <location>
        <begin position="20"/>
        <end position="437"/>
    </location>
</feature>
<evidence type="ECO:0000313" key="14">
    <source>
        <dbReference type="Proteomes" id="UP000076632"/>
    </source>
</evidence>
<keyword evidence="9" id="KW-0961">Cell wall biogenesis/degradation</keyword>
<dbReference type="AlphaFoldDB" id="A0A165HHZ8"/>
<evidence type="ECO:0000256" key="10">
    <source>
        <dbReference type="ARBA" id="ARBA00023326"/>
    </source>
</evidence>
<keyword evidence="5 12" id="KW-0732">Signal</keyword>
<dbReference type="OrthoDB" id="5339822at2759"/>
<keyword evidence="3" id="KW-0134">Cell wall</keyword>
<dbReference type="GO" id="GO:0009986">
    <property type="term" value="C:cell surface"/>
    <property type="evidence" value="ECO:0007669"/>
    <property type="project" value="TreeGrafter"/>
</dbReference>
<dbReference type="PANTHER" id="PTHR31316">
    <property type="entry name" value="BETA-GLUCOSIDASE-LIKE PROTEIN NCA3, MITOCHONDRIAL-RELATED"/>
    <property type="match status" value="1"/>
</dbReference>
<proteinExistence type="inferred from homology"/>
<comment type="similarity">
    <text evidence="2">Belongs to the SUN family.</text>
</comment>
<feature type="signal peptide" evidence="12">
    <location>
        <begin position="1"/>
        <end position="19"/>
    </location>
</feature>
<accession>A0A165HHZ8</accession>
<dbReference type="Pfam" id="PF03856">
    <property type="entry name" value="SUN"/>
    <property type="match status" value="1"/>
</dbReference>
<evidence type="ECO:0000256" key="5">
    <source>
        <dbReference type="ARBA" id="ARBA00022729"/>
    </source>
</evidence>
<evidence type="ECO:0000256" key="2">
    <source>
        <dbReference type="ARBA" id="ARBA00010579"/>
    </source>
</evidence>
<dbReference type="RefSeq" id="XP_018189104.1">
    <property type="nucleotide sequence ID" value="XM_018331001.1"/>
</dbReference>
<dbReference type="FunCoup" id="A0A165HHZ8">
    <property type="interactions" value="51"/>
</dbReference>
<evidence type="ECO:0000256" key="12">
    <source>
        <dbReference type="SAM" id="SignalP"/>
    </source>
</evidence>
<keyword evidence="6 13" id="KW-0378">Hydrolase</keyword>
<dbReference type="OMA" id="CSYACQS"/>
<feature type="compositionally biased region" description="Low complexity" evidence="11">
    <location>
        <begin position="67"/>
        <end position="97"/>
    </location>
</feature>
<dbReference type="GO" id="GO:0009277">
    <property type="term" value="C:fungal-type cell wall"/>
    <property type="evidence" value="ECO:0007669"/>
    <property type="project" value="TreeGrafter"/>
</dbReference>
<keyword evidence="4" id="KW-0964">Secreted</keyword>
<evidence type="ECO:0000256" key="11">
    <source>
        <dbReference type="SAM" id="MobiDB-lite"/>
    </source>
</evidence>
<evidence type="ECO:0000313" key="13">
    <source>
        <dbReference type="EMBL" id="KZF23549.1"/>
    </source>
</evidence>
<evidence type="ECO:0000256" key="3">
    <source>
        <dbReference type="ARBA" id="ARBA00022512"/>
    </source>
</evidence>
<dbReference type="GO" id="GO:0016798">
    <property type="term" value="F:hydrolase activity, acting on glycosyl bonds"/>
    <property type="evidence" value="ECO:0007669"/>
    <property type="project" value="UniProtKB-KW"/>
</dbReference>
<dbReference type="InterPro" id="IPR005556">
    <property type="entry name" value="SUN"/>
</dbReference>
<keyword evidence="14" id="KW-1185">Reference proteome</keyword>
<evidence type="ECO:0000256" key="1">
    <source>
        <dbReference type="ARBA" id="ARBA00004191"/>
    </source>
</evidence>
<reference evidence="13 14" key="1">
    <citation type="journal article" date="2016" name="Fungal Biol.">
        <title>The genome of Xylona heveae provides a window into fungal endophytism.</title>
        <authorList>
            <person name="Gazis R."/>
            <person name="Kuo A."/>
            <person name="Riley R."/>
            <person name="LaButti K."/>
            <person name="Lipzen A."/>
            <person name="Lin J."/>
            <person name="Amirebrahimi M."/>
            <person name="Hesse C.N."/>
            <person name="Spatafora J.W."/>
            <person name="Henrissat B."/>
            <person name="Hainaut M."/>
            <person name="Grigoriev I.V."/>
            <person name="Hibbett D.S."/>
        </authorList>
    </citation>
    <scope>NUCLEOTIDE SEQUENCE [LARGE SCALE GENOMIC DNA]</scope>
    <source>
        <strain evidence="13 14">TC161</strain>
    </source>
</reference>
<dbReference type="GO" id="GO:0000272">
    <property type="term" value="P:polysaccharide catabolic process"/>
    <property type="evidence" value="ECO:0007669"/>
    <property type="project" value="UniProtKB-KW"/>
</dbReference>
<keyword evidence="8" id="KW-0326">Glycosidase</keyword>
<organism evidence="13 14">
    <name type="scientific">Xylona heveae (strain CBS 132557 / TC161)</name>
    <dbReference type="NCBI Taxonomy" id="1328760"/>
    <lineage>
        <taxon>Eukaryota</taxon>
        <taxon>Fungi</taxon>
        <taxon>Dikarya</taxon>
        <taxon>Ascomycota</taxon>
        <taxon>Pezizomycotina</taxon>
        <taxon>Xylonomycetes</taxon>
        <taxon>Xylonales</taxon>
        <taxon>Xylonaceae</taxon>
        <taxon>Xylona</taxon>
    </lineage>
</organism>
<evidence type="ECO:0000256" key="9">
    <source>
        <dbReference type="ARBA" id="ARBA00023316"/>
    </source>
</evidence>
<gene>
    <name evidence="13" type="ORF">L228DRAFT_238102</name>
</gene>
<dbReference type="GO" id="GO:0031505">
    <property type="term" value="P:fungal-type cell wall organization"/>
    <property type="evidence" value="ECO:0007669"/>
    <property type="project" value="TreeGrafter"/>
</dbReference>
<dbReference type="InterPro" id="IPR051526">
    <property type="entry name" value="Beta-Glucosidase_SUN"/>
</dbReference>
<dbReference type="PANTHER" id="PTHR31316:SF0">
    <property type="entry name" value="SECRETED BETA-GLUCOSIDASE SIM1-RELATED"/>
    <property type="match status" value="1"/>
</dbReference>
<dbReference type="GeneID" id="28896138"/>
<dbReference type="InParanoid" id="A0A165HHZ8"/>
<comment type="subcellular location">
    <subcellularLocation>
        <location evidence="1">Secreted</location>
        <location evidence="1">Cell wall</location>
    </subcellularLocation>
</comment>
<evidence type="ECO:0000256" key="6">
    <source>
        <dbReference type="ARBA" id="ARBA00022801"/>
    </source>
</evidence>
<dbReference type="Proteomes" id="UP000076632">
    <property type="component" value="Unassembled WGS sequence"/>
</dbReference>
<dbReference type="STRING" id="1328760.A0A165HHZ8"/>
<keyword evidence="7" id="KW-0119">Carbohydrate metabolism</keyword>
<evidence type="ECO:0000256" key="8">
    <source>
        <dbReference type="ARBA" id="ARBA00023295"/>
    </source>
</evidence>
<keyword evidence="10" id="KW-0624">Polysaccharide degradation</keyword>
<protein>
    <submittedName>
        <fullName evidence="13">Glycoside hydrolase family 132 protein</fullName>
    </submittedName>
</protein>
<feature type="region of interest" description="Disordered" evidence="11">
    <location>
        <begin position="66"/>
        <end position="97"/>
    </location>
</feature>
<name>A0A165HHZ8_XYLHT</name>
<evidence type="ECO:0000256" key="4">
    <source>
        <dbReference type="ARBA" id="ARBA00022525"/>
    </source>
</evidence>
<dbReference type="EMBL" id="KV407457">
    <property type="protein sequence ID" value="KZF23549.1"/>
    <property type="molecule type" value="Genomic_DNA"/>
</dbReference>